<dbReference type="KEGG" id="palh:B1H58_16355"/>
<dbReference type="Proteomes" id="UP000192900">
    <property type="component" value="Chromosome"/>
</dbReference>
<dbReference type="PROSITE" id="PS51108">
    <property type="entry name" value="PTS_EIID"/>
    <property type="match status" value="1"/>
</dbReference>
<keyword evidence="2" id="KW-0813">Transport</keyword>
<dbReference type="OrthoDB" id="9811533at2"/>
<evidence type="ECO:0000256" key="2">
    <source>
        <dbReference type="ARBA" id="ARBA00022448"/>
    </source>
</evidence>
<evidence type="ECO:0000256" key="9">
    <source>
        <dbReference type="SAM" id="Phobius"/>
    </source>
</evidence>
<keyword evidence="4" id="KW-0762">Sugar transport</keyword>
<evidence type="ECO:0000256" key="4">
    <source>
        <dbReference type="ARBA" id="ARBA00022597"/>
    </source>
</evidence>
<dbReference type="GO" id="GO:0009401">
    <property type="term" value="P:phosphoenolpyruvate-dependent sugar phosphotransferase system"/>
    <property type="evidence" value="ECO:0007669"/>
    <property type="project" value="UniProtKB-KW"/>
</dbReference>
<evidence type="ECO:0000256" key="6">
    <source>
        <dbReference type="ARBA" id="ARBA00022692"/>
    </source>
</evidence>
<feature type="transmembrane region" description="Helical" evidence="9">
    <location>
        <begin position="129"/>
        <end position="153"/>
    </location>
</feature>
<keyword evidence="7 9" id="KW-1133">Transmembrane helix</keyword>
<dbReference type="EMBL" id="CP019706">
    <property type="protein sequence ID" value="ARJ43452.1"/>
    <property type="molecule type" value="Genomic_DNA"/>
</dbReference>
<keyword evidence="8 9" id="KW-0472">Membrane</keyword>
<dbReference type="RefSeq" id="WP_085071509.1">
    <property type="nucleotide sequence ID" value="NZ_CP019706.1"/>
</dbReference>
<dbReference type="AlphaFoldDB" id="A0A1W6B8N8"/>
<dbReference type="Pfam" id="PF03613">
    <property type="entry name" value="EIID-AGA"/>
    <property type="match status" value="1"/>
</dbReference>
<comment type="subcellular location">
    <subcellularLocation>
        <location evidence="1">Cell membrane</location>
        <topology evidence="1">Multi-pass membrane protein</topology>
    </subcellularLocation>
</comment>
<dbReference type="STRING" id="1891675.B1H58_16355"/>
<keyword evidence="5" id="KW-0598">Phosphotransferase system</keyword>
<sequence length="282" mass="31051">MVDTTTATAKKLTRGDVRSVFLRSNLFQGSWNFERMQALGFCFSMVPAIRRLYPENNEERRQAIRRHLEFFNTHPYPAAPILGVTLAMEEQRANGAPIDDAAINGIKVGLMGPLAGVGDPIFWGTMRPVFAALGAGIAMTGSLLGPLLFFVLFNAVRLLFRYYGVAYGYKKGVDIVNDMGGGFLQKLTEGASILGLFVMGALVNKWTHVNIPLVVSRITDQTGKTTVTTVQSILDQLMPGLVPLLLTFGCMWLLRRKVNALWIIIGFFAIGIFGYWIGLLGL</sequence>
<feature type="transmembrane region" description="Helical" evidence="9">
    <location>
        <begin position="261"/>
        <end position="279"/>
    </location>
</feature>
<organism evidence="10 11">
    <name type="scientific">Pantoea alhagi</name>
    <dbReference type="NCBI Taxonomy" id="1891675"/>
    <lineage>
        <taxon>Bacteria</taxon>
        <taxon>Pseudomonadati</taxon>
        <taxon>Pseudomonadota</taxon>
        <taxon>Gammaproteobacteria</taxon>
        <taxon>Enterobacterales</taxon>
        <taxon>Erwiniaceae</taxon>
        <taxon>Pantoea</taxon>
    </lineage>
</organism>
<dbReference type="GO" id="GO:0005886">
    <property type="term" value="C:plasma membrane"/>
    <property type="evidence" value="ECO:0007669"/>
    <property type="project" value="UniProtKB-SubCell"/>
</dbReference>
<accession>A0A1W6B8N8</accession>
<evidence type="ECO:0000256" key="8">
    <source>
        <dbReference type="ARBA" id="ARBA00023136"/>
    </source>
</evidence>
<dbReference type="PANTHER" id="PTHR32502">
    <property type="entry name" value="N-ACETYLGALACTOSAMINE PERMEASE II COMPONENT-RELATED"/>
    <property type="match status" value="1"/>
</dbReference>
<name>A0A1W6B8N8_9GAMM</name>
<evidence type="ECO:0000256" key="3">
    <source>
        <dbReference type="ARBA" id="ARBA00022475"/>
    </source>
</evidence>
<evidence type="ECO:0000256" key="1">
    <source>
        <dbReference type="ARBA" id="ARBA00004651"/>
    </source>
</evidence>
<dbReference type="InterPro" id="IPR050303">
    <property type="entry name" value="GatZ_KbaZ_carbometab"/>
</dbReference>
<dbReference type="PANTHER" id="PTHR32502:SF5">
    <property type="entry name" value="N-ACETYLGALACTOSAMINE PERMEASE IID COMPONENT-RELATED"/>
    <property type="match status" value="1"/>
</dbReference>
<reference evidence="10 11" key="1">
    <citation type="submission" date="2017-02" db="EMBL/GenBank/DDBJ databases">
        <title>Complete genome sequence of the drought resistance-promoting endophyte Pantoea alhagi LTYR-11Z.</title>
        <authorList>
            <person name="Zhang L."/>
        </authorList>
    </citation>
    <scope>NUCLEOTIDE SEQUENCE [LARGE SCALE GENOMIC DNA]</scope>
    <source>
        <strain evidence="10 11">LTYR-11Z</strain>
    </source>
</reference>
<evidence type="ECO:0000313" key="10">
    <source>
        <dbReference type="EMBL" id="ARJ43452.1"/>
    </source>
</evidence>
<evidence type="ECO:0000313" key="11">
    <source>
        <dbReference type="Proteomes" id="UP000192900"/>
    </source>
</evidence>
<dbReference type="NCBIfam" id="NF008315">
    <property type="entry name" value="PRK11103.1"/>
    <property type="match status" value="1"/>
</dbReference>
<feature type="transmembrane region" description="Helical" evidence="9">
    <location>
        <begin position="237"/>
        <end position="254"/>
    </location>
</feature>
<protein>
    <submittedName>
        <fullName evidence="10">PTS mannose transporter subunit IID</fullName>
    </submittedName>
</protein>
<evidence type="ECO:0000256" key="5">
    <source>
        <dbReference type="ARBA" id="ARBA00022683"/>
    </source>
</evidence>
<proteinExistence type="predicted"/>
<keyword evidence="11" id="KW-1185">Reference proteome</keyword>
<dbReference type="InterPro" id="IPR004704">
    <property type="entry name" value="PTS_IID_man"/>
</dbReference>
<dbReference type="NCBIfam" id="TIGR00828">
    <property type="entry name" value="EIID-AGA"/>
    <property type="match status" value="1"/>
</dbReference>
<evidence type="ECO:0000256" key="7">
    <source>
        <dbReference type="ARBA" id="ARBA00022989"/>
    </source>
</evidence>
<keyword evidence="6 9" id="KW-0812">Transmembrane</keyword>
<gene>
    <name evidence="10" type="ORF">B1H58_16355</name>
</gene>
<keyword evidence="3" id="KW-1003">Cell membrane</keyword>